<dbReference type="InterPro" id="IPR009057">
    <property type="entry name" value="Homeodomain-like_sf"/>
</dbReference>
<dbReference type="Proteomes" id="UP001054889">
    <property type="component" value="Unassembled WGS sequence"/>
</dbReference>
<reference evidence="13" key="1">
    <citation type="journal article" date="2018" name="DNA Res.">
        <title>Multiple hybrid de novo genome assembly of finger millet, an orphan allotetraploid crop.</title>
        <authorList>
            <person name="Hatakeyama M."/>
            <person name="Aluri S."/>
            <person name="Balachadran M.T."/>
            <person name="Sivarajan S.R."/>
            <person name="Patrignani A."/>
            <person name="Gruter S."/>
            <person name="Poveda L."/>
            <person name="Shimizu-Inatsugi R."/>
            <person name="Baeten J."/>
            <person name="Francoijs K.J."/>
            <person name="Nataraja K.N."/>
            <person name="Reddy Y.A.N."/>
            <person name="Phadnis S."/>
            <person name="Ravikumar R.L."/>
            <person name="Schlapbach R."/>
            <person name="Sreeman S.M."/>
            <person name="Shimizu K.K."/>
        </authorList>
    </citation>
    <scope>NUCLEOTIDE SEQUENCE</scope>
</reference>
<evidence type="ECO:0000256" key="5">
    <source>
        <dbReference type="ARBA" id="ARBA00023242"/>
    </source>
</evidence>
<evidence type="ECO:0000313" key="13">
    <source>
        <dbReference type="EMBL" id="GJN35279.1"/>
    </source>
</evidence>
<dbReference type="InterPro" id="IPR001005">
    <property type="entry name" value="SANT/Myb"/>
</dbReference>
<keyword evidence="2" id="KW-0805">Transcription regulation</keyword>
<evidence type="ECO:0000259" key="9">
    <source>
        <dbReference type="PROSITE" id="PS50071"/>
    </source>
</evidence>
<evidence type="ECO:0000256" key="7">
    <source>
        <dbReference type="RuleBase" id="RU000682"/>
    </source>
</evidence>
<evidence type="ECO:0000259" key="11">
    <source>
        <dbReference type="PROSITE" id="PS51293"/>
    </source>
</evidence>
<dbReference type="PANTHER" id="PTHR44042:SF41">
    <property type="entry name" value="DUPLICATED HOMEODOMAIN-LIKE SUPERFAMILY PROTEIN-RELATED"/>
    <property type="match status" value="1"/>
</dbReference>
<dbReference type="GO" id="GO:0005634">
    <property type="term" value="C:nucleus"/>
    <property type="evidence" value="ECO:0007669"/>
    <property type="project" value="UniProtKB-SubCell"/>
</dbReference>
<dbReference type="EMBL" id="BQKI01000088">
    <property type="protein sequence ID" value="GJN35279.1"/>
    <property type="molecule type" value="Genomic_DNA"/>
</dbReference>
<dbReference type="PANTHER" id="PTHR44042">
    <property type="entry name" value="DUPLICATED HOMEODOMAIN-LIKE SUPERFAMILY PROTEIN-RELATED"/>
    <property type="match status" value="1"/>
</dbReference>
<dbReference type="GO" id="GO:0006355">
    <property type="term" value="P:regulation of DNA-templated transcription"/>
    <property type="evidence" value="ECO:0007669"/>
    <property type="project" value="InterPro"/>
</dbReference>
<comment type="subcellular location">
    <subcellularLocation>
        <location evidence="1 6 7">Nucleus</location>
    </subcellularLocation>
</comment>
<dbReference type="SMART" id="SM00389">
    <property type="entry name" value="HOX"/>
    <property type="match status" value="1"/>
</dbReference>
<keyword evidence="8" id="KW-0175">Coiled coil</keyword>
<sequence>MAEVGINVPPLPPLWWWISQDRRHEEGGVAWTTEEEKLFERALARVDADAPDRWERIAAIMPGKTVADVVNHYKHLENPTGLIGAGVSPVPQNSSPPPSSGFTLNWNCNDGGGVLGGAAEVGRNNTTNKVKERWNDILWTEEEQGLFLLGLDKYGRGDWTNISRNFVTSRTPTEVASYAHNYFSRLQNCLSRLQYSLNSSPPHGSDPNSYSAAAAAFFPWFIRVEADEDMVMLGGEEEKRRLSMEQVRALERSFEDDNKLDPDRIARDLGLQPRQVAVWFQKRRERWKTEQLQRDMDRLKAAYDALAADHDALRCENDVLRRKTDALLAEVRTAPPRTRHCSANAN</sequence>
<dbReference type="PROSITE" id="PS50090">
    <property type="entry name" value="MYB_LIKE"/>
    <property type="match status" value="2"/>
</dbReference>
<dbReference type="SMART" id="SM00717">
    <property type="entry name" value="SANT"/>
    <property type="match status" value="2"/>
</dbReference>
<accession>A0AAV5FHT9</accession>
<gene>
    <name evidence="13" type="primary">gb24032</name>
    <name evidence="13" type="ORF">PR202_gb24032</name>
</gene>
<feature type="domain" description="Homeobox" evidence="9">
    <location>
        <begin position="233"/>
        <end position="290"/>
    </location>
</feature>
<dbReference type="PROSITE" id="PS51293">
    <property type="entry name" value="SANT"/>
    <property type="match status" value="2"/>
</dbReference>
<dbReference type="PROSITE" id="PS51294">
    <property type="entry name" value="HTH_MYB"/>
    <property type="match status" value="1"/>
</dbReference>
<comment type="caution">
    <text evidence="13">The sequence shown here is derived from an EMBL/GenBank/DDBJ whole genome shotgun (WGS) entry which is preliminary data.</text>
</comment>
<feature type="domain" description="Myb-like" evidence="10">
    <location>
        <begin position="31"/>
        <end position="77"/>
    </location>
</feature>
<dbReference type="InterPro" id="IPR017884">
    <property type="entry name" value="SANT_dom"/>
</dbReference>
<dbReference type="Pfam" id="PF00046">
    <property type="entry name" value="Homeodomain"/>
    <property type="match status" value="1"/>
</dbReference>
<feature type="coiled-coil region" evidence="8">
    <location>
        <begin position="282"/>
        <end position="323"/>
    </location>
</feature>
<dbReference type="SUPFAM" id="SSF46689">
    <property type="entry name" value="Homeodomain-like"/>
    <property type="match status" value="3"/>
</dbReference>
<protein>
    <submittedName>
        <fullName evidence="13">Uncharacterized protein</fullName>
    </submittedName>
</protein>
<keyword evidence="3 6" id="KW-0238">DNA-binding</keyword>
<feature type="DNA-binding region" description="Homeobox" evidence="6">
    <location>
        <begin position="235"/>
        <end position="291"/>
    </location>
</feature>
<dbReference type="Pfam" id="PF02183">
    <property type="entry name" value="HALZ"/>
    <property type="match status" value="1"/>
</dbReference>
<evidence type="ECO:0000313" key="14">
    <source>
        <dbReference type="Proteomes" id="UP001054889"/>
    </source>
</evidence>
<dbReference type="CDD" id="cd00086">
    <property type="entry name" value="homeodomain"/>
    <property type="match status" value="1"/>
</dbReference>
<dbReference type="InterPro" id="IPR001356">
    <property type="entry name" value="HD"/>
</dbReference>
<name>A0AAV5FHT9_ELECO</name>
<feature type="domain" description="Myb-like" evidence="10">
    <location>
        <begin position="139"/>
        <end position="183"/>
    </location>
</feature>
<keyword evidence="14" id="KW-1185">Reference proteome</keyword>
<dbReference type="InterPro" id="IPR003106">
    <property type="entry name" value="Leu_zip_homeo"/>
</dbReference>
<dbReference type="Gene3D" id="1.10.10.60">
    <property type="entry name" value="Homeodomain-like"/>
    <property type="match status" value="3"/>
</dbReference>
<evidence type="ECO:0000256" key="4">
    <source>
        <dbReference type="ARBA" id="ARBA00023163"/>
    </source>
</evidence>
<evidence type="ECO:0000256" key="2">
    <source>
        <dbReference type="ARBA" id="ARBA00023015"/>
    </source>
</evidence>
<dbReference type="InterPro" id="IPR006447">
    <property type="entry name" value="Myb_dom_plants"/>
</dbReference>
<dbReference type="GO" id="GO:0043565">
    <property type="term" value="F:sequence-specific DNA binding"/>
    <property type="evidence" value="ECO:0007669"/>
    <property type="project" value="InterPro"/>
</dbReference>
<keyword evidence="6 7" id="KW-0371">Homeobox</keyword>
<dbReference type="CDD" id="cd00167">
    <property type="entry name" value="SANT"/>
    <property type="match status" value="2"/>
</dbReference>
<dbReference type="AlphaFoldDB" id="A0AAV5FHT9"/>
<dbReference type="NCBIfam" id="TIGR01557">
    <property type="entry name" value="myb_SHAQKYF"/>
    <property type="match status" value="1"/>
</dbReference>
<evidence type="ECO:0000256" key="3">
    <source>
        <dbReference type="ARBA" id="ARBA00023125"/>
    </source>
</evidence>
<evidence type="ECO:0000256" key="8">
    <source>
        <dbReference type="SAM" id="Coils"/>
    </source>
</evidence>
<proteinExistence type="predicted"/>
<dbReference type="PROSITE" id="PS50071">
    <property type="entry name" value="HOMEOBOX_2"/>
    <property type="match status" value="1"/>
</dbReference>
<evidence type="ECO:0000259" key="10">
    <source>
        <dbReference type="PROSITE" id="PS50090"/>
    </source>
</evidence>
<keyword evidence="5 6" id="KW-0539">Nucleus</keyword>
<feature type="domain" description="SANT" evidence="11">
    <location>
        <begin position="26"/>
        <end position="74"/>
    </location>
</feature>
<dbReference type="InterPro" id="IPR017930">
    <property type="entry name" value="Myb_dom"/>
</dbReference>
<feature type="domain" description="SANT" evidence="11">
    <location>
        <begin position="139"/>
        <end position="187"/>
    </location>
</feature>
<evidence type="ECO:0000259" key="12">
    <source>
        <dbReference type="PROSITE" id="PS51294"/>
    </source>
</evidence>
<feature type="domain" description="HTH myb-type" evidence="12">
    <location>
        <begin position="139"/>
        <end position="187"/>
    </location>
</feature>
<reference evidence="13" key="2">
    <citation type="submission" date="2021-12" db="EMBL/GenBank/DDBJ databases">
        <title>Resequencing data analysis of finger millet.</title>
        <authorList>
            <person name="Hatakeyama M."/>
            <person name="Aluri S."/>
            <person name="Balachadran M.T."/>
            <person name="Sivarajan S.R."/>
            <person name="Poveda L."/>
            <person name="Shimizu-Inatsugi R."/>
            <person name="Schlapbach R."/>
            <person name="Sreeman S.M."/>
            <person name="Shimizu K.K."/>
        </authorList>
    </citation>
    <scope>NUCLEOTIDE SEQUENCE</scope>
</reference>
<organism evidence="13 14">
    <name type="scientific">Eleusine coracana subsp. coracana</name>
    <dbReference type="NCBI Taxonomy" id="191504"/>
    <lineage>
        <taxon>Eukaryota</taxon>
        <taxon>Viridiplantae</taxon>
        <taxon>Streptophyta</taxon>
        <taxon>Embryophyta</taxon>
        <taxon>Tracheophyta</taxon>
        <taxon>Spermatophyta</taxon>
        <taxon>Magnoliopsida</taxon>
        <taxon>Liliopsida</taxon>
        <taxon>Poales</taxon>
        <taxon>Poaceae</taxon>
        <taxon>PACMAD clade</taxon>
        <taxon>Chloridoideae</taxon>
        <taxon>Cynodonteae</taxon>
        <taxon>Eleusininae</taxon>
        <taxon>Eleusine</taxon>
    </lineage>
</organism>
<evidence type="ECO:0000256" key="1">
    <source>
        <dbReference type="ARBA" id="ARBA00004123"/>
    </source>
</evidence>
<keyword evidence="4" id="KW-0804">Transcription</keyword>
<dbReference type="Pfam" id="PF00249">
    <property type="entry name" value="Myb_DNA-binding"/>
    <property type="match status" value="2"/>
</dbReference>
<evidence type="ECO:0000256" key="6">
    <source>
        <dbReference type="PROSITE-ProRule" id="PRU00108"/>
    </source>
</evidence>